<organism evidence="2 3">
    <name type="scientific">Corynebacterium yonathiae</name>
    <dbReference type="NCBI Taxonomy" id="2913504"/>
    <lineage>
        <taxon>Bacteria</taxon>
        <taxon>Bacillati</taxon>
        <taxon>Actinomycetota</taxon>
        <taxon>Actinomycetes</taxon>
        <taxon>Mycobacteriales</taxon>
        <taxon>Corynebacteriaceae</taxon>
        <taxon>Corynebacterium</taxon>
    </lineage>
</organism>
<protein>
    <submittedName>
        <fullName evidence="2">AAA family ATPase</fullName>
    </submittedName>
</protein>
<proteinExistence type="predicted"/>
<name>A0ABU8Y4U4_9CORY</name>
<evidence type="ECO:0000256" key="1">
    <source>
        <dbReference type="SAM" id="MobiDB-lite"/>
    </source>
</evidence>
<evidence type="ECO:0000313" key="2">
    <source>
        <dbReference type="EMBL" id="MEK0145811.1"/>
    </source>
</evidence>
<dbReference type="Gene3D" id="3.40.50.300">
    <property type="entry name" value="P-loop containing nucleotide triphosphate hydrolases"/>
    <property type="match status" value="1"/>
</dbReference>
<dbReference type="Gene3D" id="3.40.1360.10">
    <property type="match status" value="1"/>
</dbReference>
<feature type="region of interest" description="Disordered" evidence="1">
    <location>
        <begin position="572"/>
        <end position="662"/>
    </location>
</feature>
<evidence type="ECO:0000313" key="3">
    <source>
        <dbReference type="Proteomes" id="UP001371299"/>
    </source>
</evidence>
<dbReference type="Pfam" id="PF13481">
    <property type="entry name" value="AAA_25"/>
    <property type="match status" value="1"/>
</dbReference>
<sequence length="724" mass="78319">MPSAVNSYQRFLEAADVAGLHYRELESGKRAQVQTPGHSDQDRGTSITYNGDQLLVHCHNGDTGTVLDTLGLSLSDLYDEPSGARYDYGDGRLVHRSPEKYFRQTGNTKGTNLYGLQSLSLPGPVYVVEGEKDVNTANNVWGAAAVSQAQGASTGPDKADWAPLKGRDVVIVADDDKPGEKRADKVFTYLTGLNARPESVRIVKAAAGKDLSDHIAAGLNATDLKSVGDKVGRRRVKLIKASSVKTEKVDWLIKEWIPAGMLTLLAGREGIGKSTIACGWVAEFSNQGMKCAYLNSEDSRSFTVRPRLQAAGANLDNIFFIDVETETGNEGHLRLPQDTEILFRELVDQGVKFVVLDAAKSSMDPKLDGYKDDHVRQFLEPLAAAADKYNITIVGLAHFGKKEGKDTGRLLLGSIAWSQIARSVLSAAVDEDGRLIVTNTKANLARGIVSREARIVPRPVAIDDGTLTELGAIEWGQFTDTPATELLEAQSDEMQDERSEIEAIVLDYLEACGGSAPAGEVLKVTRAAGLNDNAVKKARKKIGVKTERQGFGKGAKWVWAIDAAIGAIDSHARERESMESMRESMTSSTPTSELESTKTGRAIRANTPLGVNNSGPTGPTGDMQGKHDGPTGQKSQSGHGPHTGPTGQLFTLNTSTTPQPNDLEDAVLNALDTTRGQTTKQIQKHLTKQQLDQADDFYTVIERLQMKGLIRINERGLFVRKETA</sequence>
<dbReference type="InterPro" id="IPR027417">
    <property type="entry name" value="P-loop_NTPase"/>
</dbReference>
<feature type="compositionally biased region" description="Basic and acidic residues" evidence="1">
    <location>
        <begin position="572"/>
        <end position="582"/>
    </location>
</feature>
<comment type="caution">
    <text evidence="2">The sequence shown here is derived from an EMBL/GenBank/DDBJ whole genome shotgun (WGS) entry which is preliminary data.</text>
</comment>
<keyword evidence="3" id="KW-1185">Reference proteome</keyword>
<dbReference type="EMBL" id="JBBMGJ010000012">
    <property type="protein sequence ID" value="MEK0145811.1"/>
    <property type="molecule type" value="Genomic_DNA"/>
</dbReference>
<reference evidence="2 3" key="1">
    <citation type="submission" date="2024-01" db="EMBL/GenBank/DDBJ databases">
        <title>Description of two novel Corynebacterium species isolated from human nasal passages and skin.</title>
        <authorList>
            <person name="Popowitch E."/>
            <person name="Tran T.H."/>
            <person name="Escapa I.F."/>
            <person name="Bhatt E."/>
            <person name="Sozat A.K."/>
            <person name="Roberts A.Q."/>
            <person name="Segre J.A."/>
            <person name="Kong H."/>
            <person name="Conlan S."/>
            <person name="Lemon K.P."/>
            <person name="Kelly M.S."/>
        </authorList>
    </citation>
    <scope>NUCLEOTIDE SEQUENCE [LARGE SCALE GENOMIC DNA]</scope>
    <source>
        <strain evidence="2 3">KPL2619</strain>
    </source>
</reference>
<dbReference type="Proteomes" id="UP001371299">
    <property type="component" value="Unassembled WGS sequence"/>
</dbReference>
<dbReference type="CDD" id="cd01029">
    <property type="entry name" value="TOPRIM_primases"/>
    <property type="match status" value="1"/>
</dbReference>
<gene>
    <name evidence="2" type="ORF">WMQ01_06965</name>
</gene>
<feature type="compositionally biased region" description="Polar residues" evidence="1">
    <location>
        <begin position="645"/>
        <end position="660"/>
    </location>
</feature>
<dbReference type="InterPro" id="IPR034154">
    <property type="entry name" value="TOPRIM_DnaG/twinkle"/>
</dbReference>
<dbReference type="RefSeq" id="WP_340418537.1">
    <property type="nucleotide sequence ID" value="NZ_JBBMGJ010000012.1"/>
</dbReference>
<feature type="compositionally biased region" description="Low complexity" evidence="1">
    <location>
        <begin position="583"/>
        <end position="594"/>
    </location>
</feature>
<accession>A0ABU8Y4U4</accession>
<dbReference type="SUPFAM" id="SSF52540">
    <property type="entry name" value="P-loop containing nucleoside triphosphate hydrolases"/>
    <property type="match status" value="1"/>
</dbReference>
<dbReference type="SUPFAM" id="SSF56731">
    <property type="entry name" value="DNA primase core"/>
    <property type="match status" value="1"/>
</dbReference>